<dbReference type="Pfam" id="PF02321">
    <property type="entry name" value="OEP"/>
    <property type="match status" value="2"/>
</dbReference>
<feature type="chain" id="PRO_5016288859" evidence="3">
    <location>
        <begin position="26"/>
        <end position="421"/>
    </location>
</feature>
<reference evidence="4 5" key="1">
    <citation type="submission" date="2018-05" db="EMBL/GenBank/DDBJ databases">
        <title>Genomic Encyclopedia of Type Strains, Phase IV (KMG-V): Genome sequencing to study the core and pangenomes of soil and plant-associated prokaryotes.</title>
        <authorList>
            <person name="Whitman W."/>
        </authorList>
    </citation>
    <scope>NUCLEOTIDE SEQUENCE [LARGE SCALE GENOMIC DNA]</scope>
    <source>
        <strain evidence="4 5">SLV-132</strain>
    </source>
</reference>
<protein>
    <submittedName>
        <fullName evidence="4">Cobalt-zinc-cadmium efflux system outer membrane protein</fullName>
    </submittedName>
</protein>
<dbReference type="Gene3D" id="1.20.1600.10">
    <property type="entry name" value="Outer membrane efflux proteins (OEP)"/>
    <property type="match status" value="1"/>
</dbReference>
<dbReference type="GO" id="GO:0015562">
    <property type="term" value="F:efflux transmembrane transporter activity"/>
    <property type="evidence" value="ECO:0007669"/>
    <property type="project" value="InterPro"/>
</dbReference>
<dbReference type="Proteomes" id="UP000245754">
    <property type="component" value="Unassembled WGS sequence"/>
</dbReference>
<keyword evidence="5" id="KW-1185">Reference proteome</keyword>
<feature type="coiled-coil region" evidence="2">
    <location>
        <begin position="186"/>
        <end position="215"/>
    </location>
</feature>
<dbReference type="InterPro" id="IPR010131">
    <property type="entry name" value="MdtP/NodT-like"/>
</dbReference>
<comment type="similarity">
    <text evidence="1">Belongs to the outer membrane factor (OMF) (TC 1.B.17) family.</text>
</comment>
<feature type="signal peptide" evidence="3">
    <location>
        <begin position="1"/>
        <end position="25"/>
    </location>
</feature>
<keyword evidence="2" id="KW-0175">Coiled coil</keyword>
<evidence type="ECO:0000256" key="2">
    <source>
        <dbReference type="SAM" id="Coils"/>
    </source>
</evidence>
<dbReference type="PANTHER" id="PTHR30203">
    <property type="entry name" value="OUTER MEMBRANE CATION EFFLUX PROTEIN"/>
    <property type="match status" value="1"/>
</dbReference>
<name>A0A316EQ39_9BURK</name>
<sequence length="421" mass="45008">MRTLLLPLGLAAAITSSFVSLSTHAQALPPAPGYANAVTEPAGPLTLDAALAFAAGGNFTLSAAGREVDASEGAVMQARVIPNPEIATLMEDTRRASRTSTAQINVPIELGGKRSARIAAAERGREFAQASLGSIRADLRAAVIERFFTVLIAQERVKLAQGSLDIATRGTDVAAKRVAAGKVSPVEETKARVEQANVELELNEATAELRSARQALTALWGNDAPQFSEAQGNLDALPSRPAPEALRASLDESPDIVASRVEIERRQAVIGVERSRQYPDLTVSVGAKRDNDANRNMAVIGVSIPLPLFDRNQGNLYEAIRRADKAQDEYLAARIRLGNDLLVASNVLSVSRASAQTLKGTVLPAAEQAYRAATIGFESGKFNYLDVLDAQRTLFQARIRYLGVLARTYQSATTIDRILGR</sequence>
<evidence type="ECO:0000313" key="4">
    <source>
        <dbReference type="EMBL" id="PWK33457.1"/>
    </source>
</evidence>
<dbReference type="SUPFAM" id="SSF56954">
    <property type="entry name" value="Outer membrane efflux proteins (OEP)"/>
    <property type="match status" value="1"/>
</dbReference>
<proteinExistence type="inferred from homology"/>
<dbReference type="EMBL" id="QGGT01000004">
    <property type="protein sequence ID" value="PWK33457.1"/>
    <property type="molecule type" value="Genomic_DNA"/>
</dbReference>
<evidence type="ECO:0000256" key="1">
    <source>
        <dbReference type="ARBA" id="ARBA00007613"/>
    </source>
</evidence>
<organism evidence="4 5">
    <name type="scientific">Cupriavidus plantarum</name>
    <dbReference type="NCBI Taxonomy" id="942865"/>
    <lineage>
        <taxon>Bacteria</taxon>
        <taxon>Pseudomonadati</taxon>
        <taxon>Pseudomonadota</taxon>
        <taxon>Betaproteobacteria</taxon>
        <taxon>Burkholderiales</taxon>
        <taxon>Burkholderiaceae</taxon>
        <taxon>Cupriavidus</taxon>
    </lineage>
</organism>
<accession>A0A316EQ39</accession>
<dbReference type="AlphaFoldDB" id="A0A316EQ39"/>
<dbReference type="InterPro" id="IPR003423">
    <property type="entry name" value="OMP_efflux"/>
</dbReference>
<evidence type="ECO:0000313" key="5">
    <source>
        <dbReference type="Proteomes" id="UP000245754"/>
    </source>
</evidence>
<dbReference type="RefSeq" id="WP_109584568.1">
    <property type="nucleotide sequence ID" value="NZ_QGGT01000004.1"/>
</dbReference>
<keyword evidence="3" id="KW-0732">Signal</keyword>
<evidence type="ECO:0000256" key="3">
    <source>
        <dbReference type="SAM" id="SignalP"/>
    </source>
</evidence>
<comment type="caution">
    <text evidence="4">The sequence shown here is derived from an EMBL/GenBank/DDBJ whole genome shotgun (WGS) entry which is preliminary data.</text>
</comment>
<dbReference type="PANTHER" id="PTHR30203:SF24">
    <property type="entry name" value="BLR4935 PROTEIN"/>
    <property type="match status" value="1"/>
</dbReference>
<gene>
    <name evidence="4" type="ORF">C7419_104132</name>
</gene>